<dbReference type="InterPro" id="IPR003313">
    <property type="entry name" value="AraC-bd"/>
</dbReference>
<dbReference type="OrthoDB" id="9809338at2"/>
<feature type="domain" description="HTH araC/xylS-type" evidence="4">
    <location>
        <begin position="169"/>
        <end position="266"/>
    </location>
</feature>
<keyword evidence="2" id="KW-0238">DNA-binding</keyword>
<dbReference type="InterPro" id="IPR018060">
    <property type="entry name" value="HTH_AraC"/>
</dbReference>
<evidence type="ECO:0000259" key="4">
    <source>
        <dbReference type="PROSITE" id="PS01124"/>
    </source>
</evidence>
<dbReference type="Pfam" id="PF02311">
    <property type="entry name" value="AraC_binding"/>
    <property type="match status" value="1"/>
</dbReference>
<dbReference type="EMBL" id="MPUJ01000002">
    <property type="protein sequence ID" value="ONK08328.1"/>
    <property type="molecule type" value="Genomic_DNA"/>
</dbReference>
<dbReference type="Pfam" id="PF12833">
    <property type="entry name" value="HTH_18"/>
    <property type="match status" value="1"/>
</dbReference>
<dbReference type="SUPFAM" id="SSF51215">
    <property type="entry name" value="Regulatory protein AraC"/>
    <property type="match status" value="1"/>
</dbReference>
<evidence type="ECO:0000313" key="5">
    <source>
        <dbReference type="EMBL" id="ONK08328.1"/>
    </source>
</evidence>
<dbReference type="GO" id="GO:0043565">
    <property type="term" value="F:sequence-specific DNA binding"/>
    <property type="evidence" value="ECO:0007669"/>
    <property type="project" value="InterPro"/>
</dbReference>
<dbReference type="PANTHER" id="PTHR46796:SF2">
    <property type="entry name" value="TRANSCRIPTIONAL REGULATORY PROTEIN"/>
    <property type="match status" value="1"/>
</dbReference>
<dbReference type="AlphaFoldDB" id="A0A1V2R7E4"/>
<reference evidence="6" key="1">
    <citation type="submission" date="2016-11" db="EMBL/GenBank/DDBJ databases">
        <authorList>
            <person name="Panda P."/>
            <person name="Visnovsky S."/>
            <person name="Pitman A."/>
        </authorList>
    </citation>
    <scope>NUCLEOTIDE SEQUENCE [LARGE SCALE GENOMIC DNA]</scope>
    <source>
        <strain evidence="6">ICMP 9972</strain>
    </source>
</reference>
<protein>
    <submittedName>
        <fullName evidence="5">AraC family transcriptional regulator</fullName>
    </submittedName>
</protein>
<evidence type="ECO:0000256" key="3">
    <source>
        <dbReference type="ARBA" id="ARBA00023163"/>
    </source>
</evidence>
<keyword evidence="1" id="KW-0805">Transcription regulation</keyword>
<dbReference type="InterPro" id="IPR009057">
    <property type="entry name" value="Homeodomain-like_sf"/>
</dbReference>
<evidence type="ECO:0000313" key="6">
    <source>
        <dbReference type="Proteomes" id="UP000189286"/>
    </source>
</evidence>
<dbReference type="GO" id="GO:0003700">
    <property type="term" value="F:DNA-binding transcription factor activity"/>
    <property type="evidence" value="ECO:0007669"/>
    <property type="project" value="InterPro"/>
</dbReference>
<comment type="caution">
    <text evidence="5">The sequence shown here is derived from an EMBL/GenBank/DDBJ whole genome shotgun (WGS) entry which is preliminary data.</text>
</comment>
<dbReference type="Proteomes" id="UP000189286">
    <property type="component" value="Unassembled WGS sequence"/>
</dbReference>
<proteinExistence type="predicted"/>
<dbReference type="SUPFAM" id="SSF46689">
    <property type="entry name" value="Homeodomain-like"/>
    <property type="match status" value="2"/>
</dbReference>
<name>A0A1V2R7E4_9GAMM</name>
<dbReference type="RefSeq" id="WP_039356349.1">
    <property type="nucleotide sequence ID" value="NZ_JRMH01000001.1"/>
</dbReference>
<dbReference type="PANTHER" id="PTHR46796">
    <property type="entry name" value="HTH-TYPE TRANSCRIPTIONAL ACTIVATOR RHAS-RELATED"/>
    <property type="match status" value="1"/>
</dbReference>
<dbReference type="Gene3D" id="1.10.10.60">
    <property type="entry name" value="Homeodomain-like"/>
    <property type="match status" value="1"/>
</dbReference>
<evidence type="ECO:0000256" key="1">
    <source>
        <dbReference type="ARBA" id="ARBA00023015"/>
    </source>
</evidence>
<gene>
    <name evidence="5" type="ORF">BSK71_03575</name>
</gene>
<dbReference type="PROSITE" id="PS01124">
    <property type="entry name" value="HTH_ARAC_FAMILY_2"/>
    <property type="match status" value="1"/>
</dbReference>
<dbReference type="InterPro" id="IPR037923">
    <property type="entry name" value="HTH-like"/>
</dbReference>
<accession>A0A1V2R7E4</accession>
<dbReference type="SMART" id="SM00342">
    <property type="entry name" value="HTH_ARAC"/>
    <property type="match status" value="1"/>
</dbReference>
<dbReference type="InterPro" id="IPR050204">
    <property type="entry name" value="AraC_XylS_family_regulators"/>
</dbReference>
<sequence length="270" mass="30872">MRRHQTTNDWVKQAQHPASFERIEAFFRGHGYDPHRHDTYAIGRTLSGVQRFHYRGSLCNSVPGGTLVLHPDEIHDGEAGSVDGFQYRMIYVEPALIQKILGGKPLPYVNGGISNDPRLFAATEPLLRAMEEAFDELEEDDVLYDLAQALSAVGGQRHPRRLFDYHAAERAREYIHDAFDKTITLDELAQVSGRDRWSLTRDFRALFGTTPYRYVTMRRLEHCRRLMLAGDSLVDIAARTGFADQSHMTRHFVKAFGISPGHWQRMFTAP</sequence>
<organism evidence="5 6">
    <name type="scientific">Pectobacterium actinidiae</name>
    <dbReference type="NCBI Taxonomy" id="1507808"/>
    <lineage>
        <taxon>Bacteria</taxon>
        <taxon>Pseudomonadati</taxon>
        <taxon>Pseudomonadota</taxon>
        <taxon>Gammaproteobacteria</taxon>
        <taxon>Enterobacterales</taxon>
        <taxon>Pectobacteriaceae</taxon>
        <taxon>Pectobacterium</taxon>
    </lineage>
</organism>
<evidence type="ECO:0000256" key="2">
    <source>
        <dbReference type="ARBA" id="ARBA00023125"/>
    </source>
</evidence>
<keyword evidence="3" id="KW-0804">Transcription</keyword>